<evidence type="ECO:0000256" key="4">
    <source>
        <dbReference type="ARBA" id="ARBA00022963"/>
    </source>
</evidence>
<keyword evidence="6" id="KW-0325">Glycoprotein</keyword>
<evidence type="ECO:0000256" key="5">
    <source>
        <dbReference type="ARBA" id="ARBA00023098"/>
    </source>
</evidence>
<dbReference type="GO" id="GO:0016787">
    <property type="term" value="F:hydrolase activity"/>
    <property type="evidence" value="ECO:0007669"/>
    <property type="project" value="UniProtKB-KW"/>
</dbReference>
<dbReference type="FunFam" id="3.40.50.1820:FF:000057">
    <property type="entry name" value="Lipase"/>
    <property type="match status" value="1"/>
</dbReference>
<evidence type="ECO:0000256" key="3">
    <source>
        <dbReference type="ARBA" id="ARBA00022801"/>
    </source>
</evidence>
<name>A0A5N5LEX2_9ROSI</name>
<feature type="domain" description="AB hydrolase-1" evidence="8">
    <location>
        <begin position="145"/>
        <end position="281"/>
    </location>
</feature>
<keyword evidence="4" id="KW-0442">Lipid degradation</keyword>
<evidence type="ECO:0000256" key="2">
    <source>
        <dbReference type="ARBA" id="ARBA00022729"/>
    </source>
</evidence>
<keyword evidence="3" id="KW-0378">Hydrolase</keyword>
<evidence type="ECO:0000259" key="9">
    <source>
        <dbReference type="Pfam" id="PF04083"/>
    </source>
</evidence>
<reference evidence="11" key="1">
    <citation type="journal article" date="2019" name="Gigascience">
        <title>De novo genome assembly of the endangered Acer yangbiense, a plant species with extremely small populations endemic to Yunnan Province, China.</title>
        <authorList>
            <person name="Yang J."/>
            <person name="Wariss H.M."/>
            <person name="Tao L."/>
            <person name="Zhang R."/>
            <person name="Yun Q."/>
            <person name="Hollingsworth P."/>
            <person name="Dao Z."/>
            <person name="Luo G."/>
            <person name="Guo H."/>
            <person name="Ma Y."/>
            <person name="Sun W."/>
        </authorList>
    </citation>
    <scope>NUCLEOTIDE SEQUENCE [LARGE SCALE GENOMIC DNA]</scope>
    <source>
        <strain evidence="11">cv. br00</strain>
    </source>
</reference>
<dbReference type="Gene3D" id="3.40.50.1820">
    <property type="entry name" value="alpha/beta hydrolase"/>
    <property type="match status" value="1"/>
</dbReference>
<dbReference type="Pfam" id="PF00561">
    <property type="entry name" value="Abhydrolase_1"/>
    <property type="match status" value="1"/>
</dbReference>
<keyword evidence="5" id="KW-0443">Lipid metabolism</keyword>
<feature type="domain" description="Partial AB-hydrolase lipase" evidence="9">
    <location>
        <begin position="43"/>
        <end position="94"/>
    </location>
</feature>
<feature type="chain" id="PRO_5024294122" description="Partial AB-hydrolase lipase domain-containing protein" evidence="7">
    <location>
        <begin position="23"/>
        <end position="479"/>
    </location>
</feature>
<comment type="similarity">
    <text evidence="1">Belongs to the AB hydrolase superfamily. Lipase family.</text>
</comment>
<evidence type="ECO:0000256" key="1">
    <source>
        <dbReference type="ARBA" id="ARBA00010701"/>
    </source>
</evidence>
<sequence length="479" mass="53819">MEKLLLIVFAIIISVFISTSAAREFNFDGANLHRRSTDETLCNQLIKPAGYSCTEHTVQTKDGYLVALHRVSSRNKDQGGQRGPPVLLQHGLFMLKGILDTVERKFPHVKHWRPRNVGLWFKPICLLAGDAWFLGSPEQSLGFILADEGFDVWVGSVRGTYWSQGHISLSEKDKVESIEHAYIHGFLILVTLWIDVLVAKSLSIDAKSIKHGLLFQEFWDWSWEELALFDLAEMIHYVHSVTSSKVLIVGHSQGTIMSLAALIQPNVVEMVEAAALLCPISYLDHLTAPLVLRMVGLHLDQMVLAMGIHQLNFRSKILIDLLDSICDGHIECADLLTSITGKNCCFNSSIADLFFEFEPHPSSAKNLRHLFQMIRKGTFSRYDYGMFKNLELYGQLDPPAFDLSLIPKTLPLWMGYGGNDSLADVTDVERTLKGLQGKPELLYLENYGHLDFILSTQGKEDVYNNMIGFFRSLGKSSSS</sequence>
<proteinExistence type="inferred from homology"/>
<keyword evidence="11" id="KW-1185">Reference proteome</keyword>
<dbReference type="InterPro" id="IPR006693">
    <property type="entry name" value="AB_hydrolase_lipase"/>
</dbReference>
<gene>
    <name evidence="10" type="ORF">DKX38_014263</name>
</gene>
<dbReference type="EMBL" id="VDCV01000009">
    <property type="protein sequence ID" value="KAB5541289.1"/>
    <property type="molecule type" value="Genomic_DNA"/>
</dbReference>
<protein>
    <recommendedName>
        <fullName evidence="12">Partial AB-hydrolase lipase domain-containing protein</fullName>
    </recommendedName>
</protein>
<evidence type="ECO:0000256" key="7">
    <source>
        <dbReference type="SAM" id="SignalP"/>
    </source>
</evidence>
<accession>A0A5N5LEX2</accession>
<dbReference type="GO" id="GO:0016042">
    <property type="term" value="P:lipid catabolic process"/>
    <property type="evidence" value="ECO:0007669"/>
    <property type="project" value="UniProtKB-KW"/>
</dbReference>
<dbReference type="SUPFAM" id="SSF53474">
    <property type="entry name" value="alpha/beta-Hydrolases"/>
    <property type="match status" value="1"/>
</dbReference>
<evidence type="ECO:0000313" key="11">
    <source>
        <dbReference type="Proteomes" id="UP000326939"/>
    </source>
</evidence>
<dbReference type="PANTHER" id="PTHR11005">
    <property type="entry name" value="LYSOSOMAL ACID LIPASE-RELATED"/>
    <property type="match status" value="1"/>
</dbReference>
<dbReference type="Proteomes" id="UP000326939">
    <property type="component" value="Chromosome 9"/>
</dbReference>
<dbReference type="AlphaFoldDB" id="A0A5N5LEX2"/>
<evidence type="ECO:0000313" key="10">
    <source>
        <dbReference type="EMBL" id="KAB5541289.1"/>
    </source>
</evidence>
<comment type="caution">
    <text evidence="10">The sequence shown here is derived from an EMBL/GenBank/DDBJ whole genome shotgun (WGS) entry which is preliminary data.</text>
</comment>
<organism evidence="10 11">
    <name type="scientific">Salix brachista</name>
    <dbReference type="NCBI Taxonomy" id="2182728"/>
    <lineage>
        <taxon>Eukaryota</taxon>
        <taxon>Viridiplantae</taxon>
        <taxon>Streptophyta</taxon>
        <taxon>Embryophyta</taxon>
        <taxon>Tracheophyta</taxon>
        <taxon>Spermatophyta</taxon>
        <taxon>Magnoliopsida</taxon>
        <taxon>eudicotyledons</taxon>
        <taxon>Gunneridae</taxon>
        <taxon>Pentapetalae</taxon>
        <taxon>rosids</taxon>
        <taxon>fabids</taxon>
        <taxon>Malpighiales</taxon>
        <taxon>Salicaceae</taxon>
        <taxon>Saliceae</taxon>
        <taxon>Salix</taxon>
    </lineage>
</organism>
<dbReference type="InterPro" id="IPR029058">
    <property type="entry name" value="AB_hydrolase_fold"/>
</dbReference>
<keyword evidence="2 7" id="KW-0732">Signal</keyword>
<dbReference type="InterPro" id="IPR000073">
    <property type="entry name" value="AB_hydrolase_1"/>
</dbReference>
<evidence type="ECO:0000259" key="8">
    <source>
        <dbReference type="Pfam" id="PF00561"/>
    </source>
</evidence>
<dbReference type="Pfam" id="PF04083">
    <property type="entry name" value="Abhydro_lipase"/>
    <property type="match status" value="1"/>
</dbReference>
<feature type="signal peptide" evidence="7">
    <location>
        <begin position="1"/>
        <end position="22"/>
    </location>
</feature>
<evidence type="ECO:0000256" key="6">
    <source>
        <dbReference type="ARBA" id="ARBA00023180"/>
    </source>
</evidence>
<evidence type="ECO:0008006" key="12">
    <source>
        <dbReference type="Google" id="ProtNLM"/>
    </source>
</evidence>